<feature type="transmembrane region" description="Helical" evidence="1">
    <location>
        <begin position="41"/>
        <end position="63"/>
    </location>
</feature>
<evidence type="ECO:0000256" key="1">
    <source>
        <dbReference type="SAM" id="Phobius"/>
    </source>
</evidence>
<dbReference type="EMBL" id="LQWZ01000014">
    <property type="protein sequence ID" value="OAH57368.1"/>
    <property type="molecule type" value="Genomic_DNA"/>
</dbReference>
<dbReference type="Proteomes" id="UP000077271">
    <property type="component" value="Unassembled WGS sequence"/>
</dbReference>
<comment type="caution">
    <text evidence="2">The sequence shown here is derived from an EMBL/GenBank/DDBJ whole genome shotgun (WGS) entry which is preliminary data.</text>
</comment>
<organism evidence="2 3">
    <name type="scientific">Domibacillus aminovorans</name>
    <dbReference type="NCBI Taxonomy" id="29332"/>
    <lineage>
        <taxon>Bacteria</taxon>
        <taxon>Bacillati</taxon>
        <taxon>Bacillota</taxon>
        <taxon>Bacilli</taxon>
        <taxon>Bacillales</taxon>
        <taxon>Bacillaceae</taxon>
        <taxon>Domibacillus</taxon>
    </lineage>
</organism>
<keyword evidence="1" id="KW-1133">Transmembrane helix</keyword>
<keyword evidence="1" id="KW-0812">Transmembrane</keyword>
<evidence type="ECO:0000313" key="2">
    <source>
        <dbReference type="EMBL" id="OAH57368.1"/>
    </source>
</evidence>
<accession>A0A177KVF8</accession>
<dbReference type="AlphaFoldDB" id="A0A177KVF8"/>
<reference evidence="2 3" key="1">
    <citation type="submission" date="2016-01" db="EMBL/GenBank/DDBJ databases">
        <title>Investigation of taxonomic status of Bacillus aminovorans.</title>
        <authorList>
            <person name="Verma A."/>
            <person name="Pal Y."/>
            <person name="Krishnamurthi S."/>
        </authorList>
    </citation>
    <scope>NUCLEOTIDE SEQUENCE [LARGE SCALE GENOMIC DNA]</scope>
    <source>
        <strain evidence="2 3">DSM 4337</strain>
    </source>
</reference>
<sequence>MDGGTTVCVPCVSYCEGVEACYIHAAVFKLSGNGYNELRDVFMIEGARLAVVIMGSIFVTLFVSDRLVRKEER</sequence>
<proteinExistence type="predicted"/>
<evidence type="ECO:0000313" key="3">
    <source>
        <dbReference type="Proteomes" id="UP000077271"/>
    </source>
</evidence>
<protein>
    <submittedName>
        <fullName evidence="2">Uncharacterized protein</fullName>
    </submittedName>
</protein>
<gene>
    <name evidence="2" type="ORF">AWH48_18970</name>
</gene>
<keyword evidence="1" id="KW-0472">Membrane</keyword>
<name>A0A177KVF8_9BACI</name>